<evidence type="ECO:0000256" key="6">
    <source>
        <dbReference type="ARBA" id="ARBA00022692"/>
    </source>
</evidence>
<dbReference type="GO" id="GO:0005886">
    <property type="term" value="C:plasma membrane"/>
    <property type="evidence" value="ECO:0007669"/>
    <property type="project" value="UniProtKB-SubCell"/>
</dbReference>
<dbReference type="HOGENOM" id="CLU_099018_2_1_0"/>
<evidence type="ECO:0000256" key="2">
    <source>
        <dbReference type="ARBA" id="ARBA00004162"/>
    </source>
</evidence>
<organism evidence="12 13">
    <name type="scientific">Mariprofundus ferrooxydans PV-1</name>
    <dbReference type="NCBI Taxonomy" id="314345"/>
    <lineage>
        <taxon>Bacteria</taxon>
        <taxon>Pseudomonadati</taxon>
        <taxon>Pseudomonadota</taxon>
        <taxon>Candidatius Mariprofundia</taxon>
        <taxon>Mariprofundales</taxon>
        <taxon>Mariprofundaceae</taxon>
        <taxon>Mariprofundus</taxon>
    </lineage>
</organism>
<feature type="region of interest" description="Disordered" evidence="11">
    <location>
        <begin position="49"/>
        <end position="71"/>
    </location>
</feature>
<evidence type="ECO:0000256" key="9">
    <source>
        <dbReference type="ARBA" id="ARBA00023136"/>
    </source>
</evidence>
<keyword evidence="5 10" id="KW-0145">Chemotaxis</keyword>
<sequence>MADEEKEEKGNGKSSGGLLPIINLVLLLLVLAVGGFIAWKMMSIEQPATDSDKQAVAQTEDTTIPEAEDENTGPPIMIDIDDITVNLADADESRFLRAKIKLEVRNDDAKVKVTENMVKVNDLIITVLASKKFSDIRTPQGKYALKEDLVYRLNRIVGGKPIKNLYFTDFVSQ</sequence>
<reference evidence="12 13" key="1">
    <citation type="submission" date="2006-09" db="EMBL/GenBank/DDBJ databases">
        <authorList>
            <person name="Emerson D."/>
            <person name="Ferriera S."/>
            <person name="Johnson J."/>
            <person name="Kravitz S."/>
            <person name="Halpern A."/>
            <person name="Remington K."/>
            <person name="Beeson K."/>
            <person name="Tran B."/>
            <person name="Rogers Y.-H."/>
            <person name="Friedman R."/>
            <person name="Venter J.C."/>
        </authorList>
    </citation>
    <scope>NUCLEOTIDE SEQUENCE [LARGE SCALE GENOMIC DNA]</scope>
    <source>
        <strain evidence="12 13">PV-1</strain>
    </source>
</reference>
<dbReference type="STRING" id="314344.AL013_00305"/>
<keyword evidence="12" id="KW-0282">Flagellum</keyword>
<evidence type="ECO:0000256" key="8">
    <source>
        <dbReference type="ARBA" id="ARBA00022989"/>
    </source>
</evidence>
<dbReference type="GO" id="GO:0071978">
    <property type="term" value="P:bacterial-type flagellum-dependent swarming motility"/>
    <property type="evidence" value="ECO:0007669"/>
    <property type="project" value="TreeGrafter"/>
</dbReference>
<comment type="similarity">
    <text evidence="3 10">Belongs to the FliL family.</text>
</comment>
<keyword evidence="6 10" id="KW-0812">Transmembrane</keyword>
<evidence type="ECO:0000256" key="3">
    <source>
        <dbReference type="ARBA" id="ARBA00008281"/>
    </source>
</evidence>
<dbReference type="Proteomes" id="UP000005297">
    <property type="component" value="Unassembled WGS sequence"/>
</dbReference>
<keyword evidence="4" id="KW-1003">Cell membrane</keyword>
<evidence type="ECO:0000256" key="4">
    <source>
        <dbReference type="ARBA" id="ARBA00022475"/>
    </source>
</evidence>
<protein>
    <recommendedName>
        <fullName evidence="10">Flagellar protein FliL</fullName>
    </recommendedName>
</protein>
<dbReference type="eggNOG" id="COG1580">
    <property type="taxonomic scope" value="Bacteria"/>
</dbReference>
<evidence type="ECO:0000256" key="7">
    <source>
        <dbReference type="ARBA" id="ARBA00022779"/>
    </source>
</evidence>
<dbReference type="GO" id="GO:0006935">
    <property type="term" value="P:chemotaxis"/>
    <property type="evidence" value="ECO:0007669"/>
    <property type="project" value="UniProtKB-KW"/>
</dbReference>
<dbReference type="GO" id="GO:0009425">
    <property type="term" value="C:bacterial-type flagellum basal body"/>
    <property type="evidence" value="ECO:0007669"/>
    <property type="project" value="InterPro"/>
</dbReference>
<evidence type="ECO:0000256" key="10">
    <source>
        <dbReference type="RuleBase" id="RU364125"/>
    </source>
</evidence>
<dbReference type="RefSeq" id="WP_009849063.1">
    <property type="nucleotide sequence ID" value="NZ_DS022294.1"/>
</dbReference>
<dbReference type="OrthoDB" id="9799777at2"/>
<evidence type="ECO:0000313" key="12">
    <source>
        <dbReference type="EMBL" id="EAU54561.1"/>
    </source>
</evidence>
<keyword evidence="12" id="KW-0969">Cilium</keyword>
<evidence type="ECO:0000256" key="11">
    <source>
        <dbReference type="SAM" id="MobiDB-lite"/>
    </source>
</evidence>
<keyword evidence="10" id="KW-0997">Cell inner membrane</keyword>
<feature type="transmembrane region" description="Helical" evidence="10">
    <location>
        <begin position="20"/>
        <end position="39"/>
    </location>
</feature>
<dbReference type="EMBL" id="AATS01000007">
    <property type="protein sequence ID" value="EAU54561.1"/>
    <property type="molecule type" value="Genomic_DNA"/>
</dbReference>
<dbReference type="InterPro" id="IPR005503">
    <property type="entry name" value="FliL"/>
</dbReference>
<keyword evidence="12" id="KW-0966">Cell projection</keyword>
<gene>
    <name evidence="12" type="ORF">SPV1_07696</name>
</gene>
<name>Q0EZ63_9PROT</name>
<dbReference type="Pfam" id="PF03748">
    <property type="entry name" value="FliL"/>
    <property type="match status" value="1"/>
</dbReference>
<comment type="subcellular location">
    <subcellularLocation>
        <location evidence="10">Cell inner membrane</location>
    </subcellularLocation>
    <subcellularLocation>
        <location evidence="2">Cell membrane</location>
        <topology evidence="2">Single-pass membrane protein</topology>
    </subcellularLocation>
</comment>
<dbReference type="InParanoid" id="Q0EZ63"/>
<evidence type="ECO:0000313" key="13">
    <source>
        <dbReference type="Proteomes" id="UP000005297"/>
    </source>
</evidence>
<comment type="function">
    <text evidence="1 10">Controls the rotational direction of flagella during chemotaxis.</text>
</comment>
<dbReference type="AlphaFoldDB" id="Q0EZ63"/>
<keyword evidence="13" id="KW-1185">Reference proteome</keyword>
<proteinExistence type="inferred from homology"/>
<dbReference type="PANTHER" id="PTHR35091">
    <property type="entry name" value="FLAGELLAR PROTEIN FLIL"/>
    <property type="match status" value="1"/>
</dbReference>
<accession>Q0EZ63</accession>
<keyword evidence="7 10" id="KW-0283">Flagellar rotation</keyword>
<comment type="caution">
    <text evidence="12">The sequence shown here is derived from an EMBL/GenBank/DDBJ whole genome shotgun (WGS) entry which is preliminary data.</text>
</comment>
<evidence type="ECO:0000256" key="1">
    <source>
        <dbReference type="ARBA" id="ARBA00002254"/>
    </source>
</evidence>
<keyword evidence="8 10" id="KW-1133">Transmembrane helix</keyword>
<keyword evidence="9 10" id="KW-0472">Membrane</keyword>
<dbReference type="PANTHER" id="PTHR35091:SF2">
    <property type="entry name" value="FLAGELLAR PROTEIN FLIL"/>
    <property type="match status" value="1"/>
</dbReference>
<evidence type="ECO:0000256" key="5">
    <source>
        <dbReference type="ARBA" id="ARBA00022500"/>
    </source>
</evidence>